<accession>A0AAW0QNJ1</accession>
<evidence type="ECO:0000313" key="1">
    <source>
        <dbReference type="EMBL" id="KAK8105149.1"/>
    </source>
</evidence>
<name>A0AAW0QNJ1_9PEZI</name>
<evidence type="ECO:0000313" key="2">
    <source>
        <dbReference type="Proteomes" id="UP001392437"/>
    </source>
</evidence>
<reference evidence="1 2" key="1">
    <citation type="submission" date="2023-01" db="EMBL/GenBank/DDBJ databases">
        <title>Analysis of 21 Apiospora genomes using comparative genomics revels a genus with tremendous synthesis potential of carbohydrate active enzymes and secondary metabolites.</title>
        <authorList>
            <person name="Sorensen T."/>
        </authorList>
    </citation>
    <scope>NUCLEOTIDE SEQUENCE [LARGE SCALE GENOMIC DNA]</scope>
    <source>
        <strain evidence="1 2">CBS 117206</strain>
    </source>
</reference>
<gene>
    <name evidence="1" type="ORF">PG999_008508</name>
</gene>
<sequence>MAHYTFFMVGASLRRRPFPPKLDDLMSFKKLSTTLTHHDLADGCKCYCSTEGCTPFLWMMKAWNLIRPKRVVSDMEEYYRICGGELTVLTYEAAIRFLTFQALGLTHTCCNAEALVRDYGWSPRVEEDQMATINDEQAHLLELHETLVTELTEVAQEYLETESFSDFWRSIWMGRIEEELEKLDGCNLSDAEIRGAEEIGVRWCSPPPIEEVEGRNPYAGGSIEWYFFELDQIYLD</sequence>
<organism evidence="1 2">
    <name type="scientific">Apiospora kogelbergensis</name>
    <dbReference type="NCBI Taxonomy" id="1337665"/>
    <lineage>
        <taxon>Eukaryota</taxon>
        <taxon>Fungi</taxon>
        <taxon>Dikarya</taxon>
        <taxon>Ascomycota</taxon>
        <taxon>Pezizomycotina</taxon>
        <taxon>Sordariomycetes</taxon>
        <taxon>Xylariomycetidae</taxon>
        <taxon>Amphisphaeriales</taxon>
        <taxon>Apiosporaceae</taxon>
        <taxon>Apiospora</taxon>
    </lineage>
</organism>
<dbReference type="EMBL" id="JAQQWP010000008">
    <property type="protein sequence ID" value="KAK8105149.1"/>
    <property type="molecule type" value="Genomic_DNA"/>
</dbReference>
<dbReference type="AlphaFoldDB" id="A0AAW0QNJ1"/>
<keyword evidence="2" id="KW-1185">Reference proteome</keyword>
<comment type="caution">
    <text evidence="1">The sequence shown here is derived from an EMBL/GenBank/DDBJ whole genome shotgun (WGS) entry which is preliminary data.</text>
</comment>
<protein>
    <submittedName>
        <fullName evidence="1">Uncharacterized protein</fullName>
    </submittedName>
</protein>
<dbReference type="Proteomes" id="UP001392437">
    <property type="component" value="Unassembled WGS sequence"/>
</dbReference>
<proteinExistence type="predicted"/>